<accession>A0A939TX01</accession>
<evidence type="ECO:0000256" key="1">
    <source>
        <dbReference type="ARBA" id="ARBA00022801"/>
    </source>
</evidence>
<proteinExistence type="predicted"/>
<sequence length="696" mass="73736">MGESGSALRADVRAREFGATDVVMIAAFAVGYVVAAVIGRLTLLSDSAISAVWPAAAVSVLWVVARAGRAWFALDHVLIAVLTVFVALATGATPVLAVSGGLAAAVQTIVCSWIIWHGCRRVWREGGSSLRTRAELWWFITAALAGPFASGPLLEVQSLLSGDGWNWGILLLWFGRNVVSILALCPLGFVIADGIRHRRSGVAPQSFAALGWSVRSRPIEWVAVLILVPAVYWFWFTALEQYNVVFPLLALACVSGMRLPQSIVMLQGVLITVVIVVLSAEGRGPFGDVGDTATQLAAAQLYVVLVIVIGLALATERDSRELLVRELARASENAETQASLLETIIDTITEGVRVVRPDGSTIIRNRAALRLLFGREDGPSDLPDAGDLQHVRDINGHALEGDHRELFEHLPDKGSIVADLLIHPPGIASERVVTFTATRLPAPAEGVVTVLRDVTAEQAELRRAAQVQAGLLPTDAPRVPGYDLAARFVPAGSVGGDFYDWYSIDHGVVLTLADVMGKGMGAAILAATTRSLLRAHGGGEDVLQPLVEAERGMARDLDNAGAFVTVFRSFVHAPTGDVTYVDAGHGLTAVLSRDGSARRLESNGLPLGIVPDEVRTVAHERLAPGDVLLVVSDGVLDAVGGSLDDLAEVWAELPRDLPVAALVEAVVERASAGQVDDDLTVLALRRSPDAGSQPPA</sequence>
<dbReference type="Pfam" id="PF07228">
    <property type="entry name" value="SpoIIE"/>
    <property type="match status" value="1"/>
</dbReference>
<feature type="transmembrane region" description="Helical" evidence="2">
    <location>
        <begin position="264"/>
        <end position="280"/>
    </location>
</feature>
<keyword evidence="2" id="KW-0812">Transmembrane</keyword>
<dbReference type="SMART" id="SM00331">
    <property type="entry name" value="PP2C_SIG"/>
    <property type="match status" value="1"/>
</dbReference>
<comment type="caution">
    <text evidence="4">The sequence shown here is derived from an EMBL/GenBank/DDBJ whole genome shotgun (WGS) entry which is preliminary data.</text>
</comment>
<feature type="transmembrane region" description="Helical" evidence="2">
    <location>
        <begin position="72"/>
        <end position="89"/>
    </location>
</feature>
<dbReference type="AlphaFoldDB" id="A0A939TX01"/>
<evidence type="ECO:0000256" key="2">
    <source>
        <dbReference type="SAM" id="Phobius"/>
    </source>
</evidence>
<feature type="transmembrane region" description="Helical" evidence="2">
    <location>
        <begin position="166"/>
        <end position="191"/>
    </location>
</feature>
<dbReference type="Proteomes" id="UP000680132">
    <property type="component" value="Unassembled WGS sequence"/>
</dbReference>
<keyword evidence="1" id="KW-0378">Hydrolase</keyword>
<dbReference type="SUPFAM" id="SSF81606">
    <property type="entry name" value="PP2C-like"/>
    <property type="match status" value="1"/>
</dbReference>
<name>A0A939TX01_9MICO</name>
<evidence type="ECO:0000313" key="5">
    <source>
        <dbReference type="Proteomes" id="UP000680132"/>
    </source>
</evidence>
<feature type="transmembrane region" description="Helical" evidence="2">
    <location>
        <begin position="95"/>
        <end position="116"/>
    </location>
</feature>
<dbReference type="Gene3D" id="3.30.450.20">
    <property type="entry name" value="PAS domain"/>
    <property type="match status" value="1"/>
</dbReference>
<evidence type="ECO:0000313" key="4">
    <source>
        <dbReference type="EMBL" id="MBO3663167.1"/>
    </source>
</evidence>
<dbReference type="Gene3D" id="3.60.40.10">
    <property type="entry name" value="PPM-type phosphatase domain"/>
    <property type="match status" value="1"/>
</dbReference>
<keyword evidence="2" id="KW-0472">Membrane</keyword>
<dbReference type="InterPro" id="IPR036457">
    <property type="entry name" value="PPM-type-like_dom_sf"/>
</dbReference>
<dbReference type="EMBL" id="JAGFOA010000002">
    <property type="protein sequence ID" value="MBO3663167.1"/>
    <property type="molecule type" value="Genomic_DNA"/>
</dbReference>
<feature type="transmembrane region" description="Helical" evidence="2">
    <location>
        <begin position="21"/>
        <end position="41"/>
    </location>
</feature>
<feature type="domain" description="PPM-type phosphatase" evidence="3">
    <location>
        <begin position="479"/>
        <end position="686"/>
    </location>
</feature>
<keyword evidence="5" id="KW-1185">Reference proteome</keyword>
<organism evidence="4 5">
    <name type="scientific">Microbacterium stercoris</name>
    <dbReference type="NCBI Taxonomy" id="2820289"/>
    <lineage>
        <taxon>Bacteria</taxon>
        <taxon>Bacillati</taxon>
        <taxon>Actinomycetota</taxon>
        <taxon>Actinomycetes</taxon>
        <taxon>Micrococcales</taxon>
        <taxon>Microbacteriaceae</taxon>
        <taxon>Microbacterium</taxon>
    </lineage>
</organism>
<feature type="transmembrane region" description="Helical" evidence="2">
    <location>
        <begin position="219"/>
        <end position="235"/>
    </location>
</feature>
<feature type="transmembrane region" description="Helical" evidence="2">
    <location>
        <begin position="136"/>
        <end position="154"/>
    </location>
</feature>
<feature type="transmembrane region" description="Helical" evidence="2">
    <location>
        <begin position="292"/>
        <end position="315"/>
    </location>
</feature>
<evidence type="ECO:0000259" key="3">
    <source>
        <dbReference type="SMART" id="SM00331"/>
    </source>
</evidence>
<protein>
    <submittedName>
        <fullName evidence="4">SpoIIE family protein phosphatase</fullName>
    </submittedName>
</protein>
<dbReference type="RefSeq" id="WP_208501895.1">
    <property type="nucleotide sequence ID" value="NZ_JAGFOA010000002.1"/>
</dbReference>
<dbReference type="PANTHER" id="PTHR43156">
    <property type="entry name" value="STAGE II SPORULATION PROTEIN E-RELATED"/>
    <property type="match status" value="1"/>
</dbReference>
<keyword evidence="2" id="KW-1133">Transmembrane helix</keyword>
<reference evidence="4" key="1">
    <citation type="submission" date="2021-03" db="EMBL/GenBank/DDBJ databases">
        <title>Microbacterium sp. nov., a novel actinobacterium isolated from cow dung.</title>
        <authorList>
            <person name="Zhang L."/>
        </authorList>
    </citation>
    <scope>NUCLEOTIDE SEQUENCE</scope>
    <source>
        <strain evidence="4">NEAU-LLB</strain>
    </source>
</reference>
<dbReference type="GO" id="GO:0016791">
    <property type="term" value="F:phosphatase activity"/>
    <property type="evidence" value="ECO:0007669"/>
    <property type="project" value="TreeGrafter"/>
</dbReference>
<dbReference type="PANTHER" id="PTHR43156:SF2">
    <property type="entry name" value="STAGE II SPORULATION PROTEIN E"/>
    <property type="match status" value="1"/>
</dbReference>
<dbReference type="InterPro" id="IPR001932">
    <property type="entry name" value="PPM-type_phosphatase-like_dom"/>
</dbReference>
<dbReference type="InterPro" id="IPR052016">
    <property type="entry name" value="Bact_Sigma-Reg"/>
</dbReference>
<feature type="transmembrane region" description="Helical" evidence="2">
    <location>
        <begin position="47"/>
        <end position="65"/>
    </location>
</feature>
<gene>
    <name evidence="4" type="ORF">J5V96_06545</name>
</gene>